<name>A0A6G6J299_PSENT</name>
<protein>
    <submittedName>
        <fullName evidence="1">Uncharacterized protein</fullName>
    </submittedName>
</protein>
<proteinExistence type="predicted"/>
<accession>A0A6G6J299</accession>
<gene>
    <name evidence="1" type="ORF">G5B91_25515</name>
</gene>
<sequence>MKWLLVLVVALAGCAGQVEPEPRTVRVEVPVAVPCRAPAVQEPTWATASLQKGDSLQVKVRALLAELEQRIGYEKKLEAAVQVCQ</sequence>
<dbReference type="KEGG" id="pnt:G5B91_25515"/>
<dbReference type="RefSeq" id="WP_024762944.1">
    <property type="nucleotide sequence ID" value="NZ_CP049140.1"/>
</dbReference>
<reference evidence="1 2" key="1">
    <citation type="submission" date="2020-02" db="EMBL/GenBank/DDBJ databases">
        <title>Integrative conjugative elements (ICEs) and plasmids drive adaptation of Pseudomonas nitroreducens strain HBP1 to wastewater environment.</title>
        <authorList>
            <person name="Sentchilo V."/>
            <person name="Carraro N."/>
            <person name="Bertelli C."/>
            <person name="van der Meer J.R."/>
        </authorList>
    </citation>
    <scope>NUCLEOTIDE SEQUENCE [LARGE SCALE GENOMIC DNA]</scope>
    <source>
        <strain evidence="1 2">HBP1</strain>
    </source>
</reference>
<dbReference type="AlphaFoldDB" id="A0A6G6J299"/>
<dbReference type="Proteomes" id="UP000501063">
    <property type="component" value="Chromosome"/>
</dbReference>
<dbReference type="EMBL" id="CP049140">
    <property type="protein sequence ID" value="QIE89439.1"/>
    <property type="molecule type" value="Genomic_DNA"/>
</dbReference>
<evidence type="ECO:0000313" key="2">
    <source>
        <dbReference type="Proteomes" id="UP000501063"/>
    </source>
</evidence>
<organism evidence="1 2">
    <name type="scientific">Pseudomonas nitroreducens</name>
    <dbReference type="NCBI Taxonomy" id="46680"/>
    <lineage>
        <taxon>Bacteria</taxon>
        <taxon>Pseudomonadati</taxon>
        <taxon>Pseudomonadota</taxon>
        <taxon>Gammaproteobacteria</taxon>
        <taxon>Pseudomonadales</taxon>
        <taxon>Pseudomonadaceae</taxon>
        <taxon>Pseudomonas</taxon>
    </lineage>
</organism>
<evidence type="ECO:0000313" key="1">
    <source>
        <dbReference type="EMBL" id="QIE89439.1"/>
    </source>
</evidence>